<feature type="domain" description="Tyrosinase copper-binding" evidence="8">
    <location>
        <begin position="67"/>
        <end position="84"/>
    </location>
</feature>
<accession>A0A8K0S294</accession>
<evidence type="ECO:0000259" key="8">
    <source>
        <dbReference type="PROSITE" id="PS00497"/>
    </source>
</evidence>
<protein>
    <recommendedName>
        <fullName evidence="2">tyrosinase</fullName>
        <ecNumber evidence="2">1.14.18.1</ecNumber>
    </recommendedName>
</protein>
<dbReference type="EC" id="1.14.18.1" evidence="2"/>
<keyword evidence="4" id="KW-0186">Copper</keyword>
<dbReference type="PANTHER" id="PTHR11474:SF76">
    <property type="entry name" value="SHKT DOMAIN-CONTAINING PROTEIN"/>
    <property type="match status" value="1"/>
</dbReference>
<sequence length="534" mass="59856">MTKIVTRKNIRTMPVEERDNLVRAFAGIQKLDPTDPNSFFMIAGYHGEPFRGAGWGNPQWWGGYCNHGNVLFPTWHRAYLHRLEKALQTIVPGVAMAYWDETEEWSLKNGIPEFFLTPTYTCENGDVIDPNPLYSYTFQANITDHLSPLPDTNYSKGAGYQTVRYPFSGLVGTPELKKKSEFHNKQLTELGVDETNKMLNLNILTWLNQVDFQNSKGKTIKANVSYKYGACLNAPNYTVFSNTTSAQQWNDDRIDTKGYVPIVPLESPHNSIHLAVGGFQLKKQHSDFNQYSGANGDMGENDTAAFDPIFFFHHCFIDLVFYEWQKKNDALESFEIIHGYPGTNSVDNQGPTPGVAGGTWLTLDSALDPFKKPGSQTDPMTSRDVVNPQALGYTYEYNNSSPNNFNAGNPDLYVPEDEDPTPILAVSNINRSAIGGSFMITAFSKSEINEEPLLAGTEAVLSRWHVAGCANCQNHLEVRTHIPLHGWSKEKAENAEFEVKLQTRNPKVANHVNFGTVPDQQPAPSFRLVTSHMR</sequence>
<name>A0A8K0S294_9HYPO</name>
<dbReference type="PROSITE" id="PS00497">
    <property type="entry name" value="TYROSINASE_1"/>
    <property type="match status" value="1"/>
</dbReference>
<keyword evidence="5" id="KW-0470">Melanin biosynthesis</keyword>
<dbReference type="EMBL" id="JAGPXF010000003">
    <property type="protein sequence ID" value="KAH7252775.1"/>
    <property type="molecule type" value="Genomic_DNA"/>
</dbReference>
<feature type="domain" description="Tyrosinase copper-binding" evidence="9">
    <location>
        <begin position="307"/>
        <end position="318"/>
    </location>
</feature>
<dbReference type="AlphaFoldDB" id="A0A8K0S294"/>
<keyword evidence="3" id="KW-0479">Metal-binding</keyword>
<dbReference type="Gene3D" id="1.10.1280.10">
    <property type="entry name" value="Di-copper center containing domain from catechol oxidase"/>
    <property type="match status" value="1"/>
</dbReference>
<comment type="catalytic activity">
    <reaction evidence="7">
        <text>L-tyrosine + O2 = L-dopaquinone + H2O</text>
        <dbReference type="Rhea" id="RHEA:18117"/>
        <dbReference type="ChEBI" id="CHEBI:15377"/>
        <dbReference type="ChEBI" id="CHEBI:15379"/>
        <dbReference type="ChEBI" id="CHEBI:57924"/>
        <dbReference type="ChEBI" id="CHEBI:58315"/>
        <dbReference type="EC" id="1.14.18.1"/>
    </reaction>
</comment>
<evidence type="ECO:0000256" key="4">
    <source>
        <dbReference type="ARBA" id="ARBA00023008"/>
    </source>
</evidence>
<evidence type="ECO:0000259" key="9">
    <source>
        <dbReference type="PROSITE" id="PS00498"/>
    </source>
</evidence>
<dbReference type="GO" id="GO:0004503">
    <property type="term" value="F:tyrosinase activity"/>
    <property type="evidence" value="ECO:0007669"/>
    <property type="project" value="UniProtKB-EC"/>
</dbReference>
<dbReference type="Proteomes" id="UP000813427">
    <property type="component" value="Unassembled WGS sequence"/>
</dbReference>
<dbReference type="GO" id="GO:0046872">
    <property type="term" value="F:metal ion binding"/>
    <property type="evidence" value="ECO:0007669"/>
    <property type="project" value="UniProtKB-KW"/>
</dbReference>
<evidence type="ECO:0000256" key="7">
    <source>
        <dbReference type="ARBA" id="ARBA00048881"/>
    </source>
</evidence>
<dbReference type="OrthoDB" id="6132182at2759"/>
<comment type="similarity">
    <text evidence="1">Belongs to the tyrosinase family.</text>
</comment>
<comment type="catalytic activity">
    <reaction evidence="6">
        <text>2 L-dopa + O2 = 2 L-dopaquinone + 2 H2O</text>
        <dbReference type="Rhea" id="RHEA:34287"/>
        <dbReference type="ChEBI" id="CHEBI:15377"/>
        <dbReference type="ChEBI" id="CHEBI:15379"/>
        <dbReference type="ChEBI" id="CHEBI:57504"/>
        <dbReference type="ChEBI" id="CHEBI:57924"/>
        <dbReference type="EC" id="1.14.18.1"/>
    </reaction>
</comment>
<dbReference type="Pfam" id="PF00264">
    <property type="entry name" value="Tyrosinase"/>
    <property type="match status" value="1"/>
</dbReference>
<evidence type="ECO:0000313" key="10">
    <source>
        <dbReference type="EMBL" id="KAH7252775.1"/>
    </source>
</evidence>
<evidence type="ECO:0000313" key="11">
    <source>
        <dbReference type="Proteomes" id="UP000813427"/>
    </source>
</evidence>
<dbReference type="PRINTS" id="PR00092">
    <property type="entry name" value="TYROSINASE"/>
</dbReference>
<evidence type="ECO:0000256" key="6">
    <source>
        <dbReference type="ARBA" id="ARBA00048233"/>
    </source>
</evidence>
<dbReference type="InterPro" id="IPR002227">
    <property type="entry name" value="Tyrosinase_Cu-bd"/>
</dbReference>
<dbReference type="InterPro" id="IPR050316">
    <property type="entry name" value="Tyrosinase/Hemocyanin"/>
</dbReference>
<organism evidence="10 11">
    <name type="scientific">Fusarium tricinctum</name>
    <dbReference type="NCBI Taxonomy" id="61284"/>
    <lineage>
        <taxon>Eukaryota</taxon>
        <taxon>Fungi</taxon>
        <taxon>Dikarya</taxon>
        <taxon>Ascomycota</taxon>
        <taxon>Pezizomycotina</taxon>
        <taxon>Sordariomycetes</taxon>
        <taxon>Hypocreomycetidae</taxon>
        <taxon>Hypocreales</taxon>
        <taxon>Nectriaceae</taxon>
        <taxon>Fusarium</taxon>
        <taxon>Fusarium tricinctum species complex</taxon>
    </lineage>
</organism>
<evidence type="ECO:0000256" key="5">
    <source>
        <dbReference type="ARBA" id="ARBA00023101"/>
    </source>
</evidence>
<evidence type="ECO:0000256" key="3">
    <source>
        <dbReference type="ARBA" id="ARBA00022723"/>
    </source>
</evidence>
<evidence type="ECO:0000256" key="1">
    <source>
        <dbReference type="ARBA" id="ARBA00009928"/>
    </source>
</evidence>
<reference evidence="10" key="1">
    <citation type="journal article" date="2021" name="Nat. Commun.">
        <title>Genetic determinants of endophytism in the Arabidopsis root mycobiome.</title>
        <authorList>
            <person name="Mesny F."/>
            <person name="Miyauchi S."/>
            <person name="Thiergart T."/>
            <person name="Pickel B."/>
            <person name="Atanasova L."/>
            <person name="Karlsson M."/>
            <person name="Huettel B."/>
            <person name="Barry K.W."/>
            <person name="Haridas S."/>
            <person name="Chen C."/>
            <person name="Bauer D."/>
            <person name="Andreopoulos W."/>
            <person name="Pangilinan J."/>
            <person name="LaButti K."/>
            <person name="Riley R."/>
            <person name="Lipzen A."/>
            <person name="Clum A."/>
            <person name="Drula E."/>
            <person name="Henrissat B."/>
            <person name="Kohler A."/>
            <person name="Grigoriev I.V."/>
            <person name="Martin F.M."/>
            <person name="Hacquard S."/>
        </authorList>
    </citation>
    <scope>NUCLEOTIDE SEQUENCE</scope>
    <source>
        <strain evidence="10">MPI-SDFR-AT-0068</strain>
    </source>
</reference>
<gene>
    <name evidence="10" type="ORF">BKA59DRAFT_436944</name>
</gene>
<evidence type="ECO:0000256" key="2">
    <source>
        <dbReference type="ARBA" id="ARBA00011906"/>
    </source>
</evidence>
<dbReference type="SUPFAM" id="SSF48056">
    <property type="entry name" value="Di-copper centre-containing domain"/>
    <property type="match status" value="1"/>
</dbReference>
<dbReference type="InterPro" id="IPR008922">
    <property type="entry name" value="Di-copper_centre_dom_sf"/>
</dbReference>
<dbReference type="PANTHER" id="PTHR11474">
    <property type="entry name" value="TYROSINASE FAMILY MEMBER"/>
    <property type="match status" value="1"/>
</dbReference>
<keyword evidence="11" id="KW-1185">Reference proteome</keyword>
<proteinExistence type="inferred from homology"/>
<dbReference type="GO" id="GO:0042438">
    <property type="term" value="P:melanin biosynthetic process"/>
    <property type="evidence" value="ECO:0007669"/>
    <property type="project" value="UniProtKB-KW"/>
</dbReference>
<comment type="caution">
    <text evidence="10">The sequence shown here is derived from an EMBL/GenBank/DDBJ whole genome shotgun (WGS) entry which is preliminary data.</text>
</comment>
<dbReference type="PROSITE" id="PS00498">
    <property type="entry name" value="TYROSINASE_2"/>
    <property type="match status" value="1"/>
</dbReference>